<evidence type="ECO:0000256" key="1">
    <source>
        <dbReference type="SAM" id="MobiDB-lite"/>
    </source>
</evidence>
<keyword evidence="3" id="KW-1185">Reference proteome</keyword>
<name>A0ABS3E4D7_9GAMM</name>
<sequence>MKKTVKLKDVKSSKGKTDWNYLKKSESEVHDTEAPPLSQSELMQMRRAKPSKKH</sequence>
<proteinExistence type="predicted"/>
<dbReference type="Proteomes" id="UP000664293">
    <property type="component" value="Unassembled WGS sequence"/>
</dbReference>
<organism evidence="2 3">
    <name type="scientific">Microbulbifer salipaludis</name>
    <dbReference type="NCBI Taxonomy" id="187980"/>
    <lineage>
        <taxon>Bacteria</taxon>
        <taxon>Pseudomonadati</taxon>
        <taxon>Pseudomonadota</taxon>
        <taxon>Gammaproteobacteria</taxon>
        <taxon>Cellvibrionales</taxon>
        <taxon>Microbulbiferaceae</taxon>
        <taxon>Microbulbifer</taxon>
    </lineage>
</organism>
<feature type="region of interest" description="Disordered" evidence="1">
    <location>
        <begin position="25"/>
        <end position="54"/>
    </location>
</feature>
<comment type="caution">
    <text evidence="2">The sequence shown here is derived from an EMBL/GenBank/DDBJ whole genome shotgun (WGS) entry which is preliminary data.</text>
</comment>
<reference evidence="2 3" key="1">
    <citation type="submission" date="2020-12" db="EMBL/GenBank/DDBJ databases">
        <title>Oil enriched cultivation method for isolating marine PHA-producing bacteria.</title>
        <authorList>
            <person name="Zheng W."/>
            <person name="Yu S."/>
            <person name="Huang Y."/>
        </authorList>
    </citation>
    <scope>NUCLEOTIDE SEQUENCE [LARGE SCALE GENOMIC DNA]</scope>
    <source>
        <strain evidence="2 3">SN0-2</strain>
    </source>
</reference>
<dbReference type="RefSeq" id="WP_206999621.1">
    <property type="nucleotide sequence ID" value="NZ_JAEKJR010000001.1"/>
</dbReference>
<gene>
    <name evidence="2" type="ORF">JF535_04775</name>
</gene>
<dbReference type="EMBL" id="JAEKJR010000001">
    <property type="protein sequence ID" value="MBN8430164.1"/>
    <property type="molecule type" value="Genomic_DNA"/>
</dbReference>
<accession>A0ABS3E4D7</accession>
<protein>
    <submittedName>
        <fullName evidence="2">Uncharacterized protein</fullName>
    </submittedName>
</protein>
<evidence type="ECO:0000313" key="3">
    <source>
        <dbReference type="Proteomes" id="UP000664293"/>
    </source>
</evidence>
<evidence type="ECO:0000313" key="2">
    <source>
        <dbReference type="EMBL" id="MBN8430164.1"/>
    </source>
</evidence>